<keyword evidence="18" id="KW-1185">Reference proteome</keyword>
<keyword evidence="11" id="KW-0472">Membrane</keyword>
<feature type="domain" description="PAC" evidence="16">
    <location>
        <begin position="362"/>
        <end position="416"/>
    </location>
</feature>
<dbReference type="PROSITE" id="PS50113">
    <property type="entry name" value="PAC"/>
    <property type="match status" value="2"/>
</dbReference>
<evidence type="ECO:0000259" key="14">
    <source>
        <dbReference type="PROSITE" id="PS50110"/>
    </source>
</evidence>
<dbReference type="CDD" id="cd00075">
    <property type="entry name" value="HATPase"/>
    <property type="match status" value="1"/>
</dbReference>
<dbReference type="InterPro" id="IPR005467">
    <property type="entry name" value="His_kinase_dom"/>
</dbReference>
<evidence type="ECO:0000256" key="1">
    <source>
        <dbReference type="ARBA" id="ARBA00000085"/>
    </source>
</evidence>
<dbReference type="Gene3D" id="3.40.50.2300">
    <property type="match status" value="1"/>
</dbReference>
<comment type="caution">
    <text evidence="17">The sequence shown here is derived from an EMBL/GenBank/DDBJ whole genome shotgun (WGS) entry which is preliminary data.</text>
</comment>
<dbReference type="PROSITE" id="PS50110">
    <property type="entry name" value="RESPONSE_REGULATORY"/>
    <property type="match status" value="1"/>
</dbReference>
<dbReference type="Gene3D" id="1.10.287.130">
    <property type="match status" value="1"/>
</dbReference>
<dbReference type="InterPro" id="IPR036890">
    <property type="entry name" value="HATPase_C_sf"/>
</dbReference>
<feature type="domain" description="PAC" evidence="16">
    <location>
        <begin position="486"/>
        <end position="538"/>
    </location>
</feature>
<dbReference type="PANTHER" id="PTHR43547">
    <property type="entry name" value="TWO-COMPONENT HISTIDINE KINASE"/>
    <property type="match status" value="1"/>
</dbReference>
<dbReference type="InterPro" id="IPR013767">
    <property type="entry name" value="PAS_fold"/>
</dbReference>
<feature type="domain" description="PAS" evidence="15">
    <location>
        <begin position="419"/>
        <end position="484"/>
    </location>
</feature>
<feature type="domain" description="PAS" evidence="15">
    <location>
        <begin position="161"/>
        <end position="202"/>
    </location>
</feature>
<dbReference type="SMART" id="SM00086">
    <property type="entry name" value="PAC"/>
    <property type="match status" value="3"/>
</dbReference>
<evidence type="ECO:0000256" key="8">
    <source>
        <dbReference type="ARBA" id="ARBA00022777"/>
    </source>
</evidence>
<proteinExistence type="predicted"/>
<evidence type="ECO:0000256" key="6">
    <source>
        <dbReference type="ARBA" id="ARBA00022679"/>
    </source>
</evidence>
<keyword evidence="4" id="KW-1003">Cell membrane</keyword>
<reference evidence="17 18" key="1">
    <citation type="journal article" date="2015" name="Genome Announc.">
        <title>Draft Genome Sequence of Filamentous Marine Cyanobacterium Lyngbya confervoides Strain BDU141951.</title>
        <authorList>
            <person name="Chandrababunaidu M.M."/>
            <person name="Sen D."/>
            <person name="Tripathy S."/>
        </authorList>
    </citation>
    <scope>NUCLEOTIDE SEQUENCE [LARGE SCALE GENOMIC DNA]</scope>
    <source>
        <strain evidence="17 18">BDU141951</strain>
    </source>
</reference>
<accession>A0ABD4T6C5</accession>
<evidence type="ECO:0000256" key="9">
    <source>
        <dbReference type="ARBA" id="ARBA00022840"/>
    </source>
</evidence>
<dbReference type="SMART" id="SM00387">
    <property type="entry name" value="HATPase_c"/>
    <property type="match status" value="1"/>
</dbReference>
<evidence type="ECO:0000259" key="16">
    <source>
        <dbReference type="PROSITE" id="PS50113"/>
    </source>
</evidence>
<feature type="modified residue" description="4-aspartylphosphate" evidence="12">
    <location>
        <position position="61"/>
    </location>
</feature>
<dbReference type="InterPro" id="IPR003594">
    <property type="entry name" value="HATPase_dom"/>
</dbReference>
<dbReference type="Gene3D" id="3.30.450.20">
    <property type="entry name" value="PAS domain"/>
    <property type="match status" value="3"/>
</dbReference>
<dbReference type="Pfam" id="PF00989">
    <property type="entry name" value="PAS"/>
    <property type="match status" value="1"/>
</dbReference>
<evidence type="ECO:0000256" key="2">
    <source>
        <dbReference type="ARBA" id="ARBA00004236"/>
    </source>
</evidence>
<keyword evidence="10" id="KW-0902">Two-component regulatory system</keyword>
<dbReference type="Gene3D" id="3.30.565.10">
    <property type="entry name" value="Histidine kinase-like ATPase, C-terminal domain"/>
    <property type="match status" value="1"/>
</dbReference>
<dbReference type="NCBIfam" id="TIGR00229">
    <property type="entry name" value="sensory_box"/>
    <property type="match status" value="3"/>
</dbReference>
<keyword evidence="5 12" id="KW-0597">Phosphoprotein</keyword>
<dbReference type="CDD" id="cd19920">
    <property type="entry name" value="REC_PA4781-like"/>
    <property type="match status" value="1"/>
</dbReference>
<dbReference type="EMBL" id="JTHE03000079">
    <property type="protein sequence ID" value="MCM1983817.1"/>
    <property type="molecule type" value="Genomic_DNA"/>
</dbReference>
<dbReference type="InterPro" id="IPR001789">
    <property type="entry name" value="Sig_transdc_resp-reg_receiver"/>
</dbReference>
<keyword evidence="8" id="KW-0418">Kinase</keyword>
<comment type="subcellular location">
    <subcellularLocation>
        <location evidence="2">Cell membrane</location>
    </subcellularLocation>
</comment>
<dbReference type="PROSITE" id="PS50109">
    <property type="entry name" value="HIS_KIN"/>
    <property type="match status" value="1"/>
</dbReference>
<feature type="domain" description="PAS" evidence="15">
    <location>
        <begin position="309"/>
        <end position="361"/>
    </location>
</feature>
<dbReference type="GO" id="GO:0004673">
    <property type="term" value="F:protein histidine kinase activity"/>
    <property type="evidence" value="ECO:0007669"/>
    <property type="project" value="UniProtKB-EC"/>
</dbReference>
<dbReference type="Pfam" id="PF00512">
    <property type="entry name" value="HisKA"/>
    <property type="match status" value="1"/>
</dbReference>
<evidence type="ECO:0000313" key="18">
    <source>
        <dbReference type="Proteomes" id="UP000031561"/>
    </source>
</evidence>
<dbReference type="SUPFAM" id="SSF52172">
    <property type="entry name" value="CheY-like"/>
    <property type="match status" value="1"/>
</dbReference>
<evidence type="ECO:0000313" key="17">
    <source>
        <dbReference type="EMBL" id="MCM1983817.1"/>
    </source>
</evidence>
<dbReference type="InterPro" id="IPR035965">
    <property type="entry name" value="PAS-like_dom_sf"/>
</dbReference>
<feature type="domain" description="Response regulatory" evidence="14">
    <location>
        <begin position="12"/>
        <end position="128"/>
    </location>
</feature>
<dbReference type="CDD" id="cd00082">
    <property type="entry name" value="HisKA"/>
    <property type="match status" value="1"/>
</dbReference>
<sequence length="777" mass="87620">MYKNLAEPTKASILVVDDIPENLAVLNKILSLQGYEVCMALSGEIAIQSACTKKPDLVLLDILLPDMDGYTVCEAIKAIPGLQHIPIIFISSLEDPQNKVQAFNVGAADYLSKPVIISETISRIEYQLGLSHLYQSLSNQNENLKREIANIKYALDQFAAIAITDARGYITYVNDRFCQISKYAPYELLGKNHSIVNSGYHPRIFFQQLWQTISQGNVWKGEIQNRAKDSSLYWVDTVIIPILGETGDPSQYFSVCYEITERNYPAMDKIRAKLANWHRTQAEEQLRLLESVAINANDAVVITKAEPFDLPGPEIIYVNQAFTRMTGYSRDEIVGQTPRILQGPKTDCEARSRIRKALESWQPIQVELLNYTKEGTEFWGEISITPLCNEEGEVTHWISIQRDITERKEFELLLQSQAQIIDQIHDSVLILNLSGQINRWNCGAVKQFGYLSEHILGKSFSELMADEDQLEFDQVILPPLLTHGQYELELSLKTIHNHIFPARLSLSTLNNDQGKPVGVIAYIIDISKSKNAEEEILKSLNRERELNELKTRFVSMVSHEYRTPLTTILSSVDLLEYYDHCSDPEDKQALFGQIRTAVQRMTSLLNDVLLMSQSEAGKTSFNPKSLDLIDFCRELVQEFRQNIKTSHCLSLEFGDRAMPPVEMDEKILRHIFSNLIANAVKYTPQGGTINFKVAFREDSVQFSIQDSGIGIPEDSLQQIFQSFFRAENVGSIAGTGLGLSIVKRLVEIHQGSVMVQSQVGLGSTFTVILPLQLSVLA</sequence>
<gene>
    <name evidence="17" type="ORF">QQ91_0013425</name>
</gene>
<evidence type="ECO:0000256" key="3">
    <source>
        <dbReference type="ARBA" id="ARBA00012438"/>
    </source>
</evidence>
<dbReference type="Pfam" id="PF00072">
    <property type="entry name" value="Response_reg"/>
    <property type="match status" value="1"/>
</dbReference>
<dbReference type="InterPro" id="IPR000014">
    <property type="entry name" value="PAS"/>
</dbReference>
<dbReference type="EC" id="2.7.13.3" evidence="3"/>
<dbReference type="SUPFAM" id="SSF47384">
    <property type="entry name" value="Homodimeric domain of signal transducing histidine kinase"/>
    <property type="match status" value="1"/>
</dbReference>
<feature type="domain" description="Histidine kinase" evidence="13">
    <location>
        <begin position="556"/>
        <end position="773"/>
    </location>
</feature>
<dbReference type="GO" id="GO:0005524">
    <property type="term" value="F:ATP binding"/>
    <property type="evidence" value="ECO:0007669"/>
    <property type="project" value="UniProtKB-KW"/>
</dbReference>
<evidence type="ECO:0000256" key="11">
    <source>
        <dbReference type="ARBA" id="ARBA00023136"/>
    </source>
</evidence>
<dbReference type="InterPro" id="IPR003661">
    <property type="entry name" value="HisK_dim/P_dom"/>
</dbReference>
<dbReference type="SUPFAM" id="SSF55785">
    <property type="entry name" value="PYP-like sensor domain (PAS domain)"/>
    <property type="match status" value="3"/>
</dbReference>
<dbReference type="SMART" id="SM00091">
    <property type="entry name" value="PAS"/>
    <property type="match status" value="3"/>
</dbReference>
<evidence type="ECO:0000256" key="5">
    <source>
        <dbReference type="ARBA" id="ARBA00022553"/>
    </source>
</evidence>
<evidence type="ECO:0000259" key="15">
    <source>
        <dbReference type="PROSITE" id="PS50112"/>
    </source>
</evidence>
<dbReference type="InterPro" id="IPR011006">
    <property type="entry name" value="CheY-like_superfamily"/>
</dbReference>
<evidence type="ECO:0000256" key="7">
    <source>
        <dbReference type="ARBA" id="ARBA00022741"/>
    </source>
</evidence>
<keyword evidence="6" id="KW-0808">Transferase</keyword>
<dbReference type="PROSITE" id="PS50112">
    <property type="entry name" value="PAS"/>
    <property type="match status" value="3"/>
</dbReference>
<dbReference type="InterPro" id="IPR004358">
    <property type="entry name" value="Sig_transdc_His_kin-like_C"/>
</dbReference>
<evidence type="ECO:0000256" key="4">
    <source>
        <dbReference type="ARBA" id="ARBA00022475"/>
    </source>
</evidence>
<evidence type="ECO:0000256" key="10">
    <source>
        <dbReference type="ARBA" id="ARBA00023012"/>
    </source>
</evidence>
<keyword evidence="9" id="KW-0067">ATP-binding</keyword>
<dbReference type="SMART" id="SM00448">
    <property type="entry name" value="REC"/>
    <property type="match status" value="1"/>
</dbReference>
<dbReference type="InterPro" id="IPR036097">
    <property type="entry name" value="HisK_dim/P_sf"/>
</dbReference>
<dbReference type="SMART" id="SM00388">
    <property type="entry name" value="HisKA"/>
    <property type="match status" value="1"/>
</dbReference>
<dbReference type="SUPFAM" id="SSF55874">
    <property type="entry name" value="ATPase domain of HSP90 chaperone/DNA topoisomerase II/histidine kinase"/>
    <property type="match status" value="1"/>
</dbReference>
<dbReference type="RefSeq" id="WP_166275396.1">
    <property type="nucleotide sequence ID" value="NZ_JTHE03000079.1"/>
</dbReference>
<dbReference type="PRINTS" id="PR00344">
    <property type="entry name" value="BCTRLSENSOR"/>
</dbReference>
<dbReference type="AlphaFoldDB" id="A0ABD4T6C5"/>
<dbReference type="InterPro" id="IPR001610">
    <property type="entry name" value="PAC"/>
</dbReference>
<dbReference type="PANTHER" id="PTHR43547:SF2">
    <property type="entry name" value="HYBRID SIGNAL TRANSDUCTION HISTIDINE KINASE C"/>
    <property type="match status" value="1"/>
</dbReference>
<dbReference type="GO" id="GO:0000160">
    <property type="term" value="P:phosphorelay signal transduction system"/>
    <property type="evidence" value="ECO:0007669"/>
    <property type="project" value="UniProtKB-KW"/>
</dbReference>
<name>A0ABD4T6C5_9CYAN</name>
<dbReference type="InterPro" id="IPR000700">
    <property type="entry name" value="PAS-assoc_C"/>
</dbReference>
<dbReference type="Proteomes" id="UP000031561">
    <property type="component" value="Unassembled WGS sequence"/>
</dbReference>
<evidence type="ECO:0000259" key="13">
    <source>
        <dbReference type="PROSITE" id="PS50109"/>
    </source>
</evidence>
<dbReference type="CDD" id="cd00130">
    <property type="entry name" value="PAS"/>
    <property type="match status" value="3"/>
</dbReference>
<protein>
    <recommendedName>
        <fullName evidence="3">histidine kinase</fullName>
        <ecNumber evidence="3">2.7.13.3</ecNumber>
    </recommendedName>
</protein>
<organism evidence="17 18">
    <name type="scientific">Lyngbya confervoides BDU141951</name>
    <dbReference type="NCBI Taxonomy" id="1574623"/>
    <lineage>
        <taxon>Bacteria</taxon>
        <taxon>Bacillati</taxon>
        <taxon>Cyanobacteriota</taxon>
        <taxon>Cyanophyceae</taxon>
        <taxon>Oscillatoriophycideae</taxon>
        <taxon>Oscillatoriales</taxon>
        <taxon>Microcoleaceae</taxon>
        <taxon>Lyngbya</taxon>
    </lineage>
</organism>
<dbReference type="GO" id="GO:0005886">
    <property type="term" value="C:plasma membrane"/>
    <property type="evidence" value="ECO:0007669"/>
    <property type="project" value="UniProtKB-SubCell"/>
</dbReference>
<dbReference type="FunFam" id="3.30.565.10:FF:000023">
    <property type="entry name" value="PAS domain-containing sensor histidine kinase"/>
    <property type="match status" value="1"/>
</dbReference>
<comment type="catalytic activity">
    <reaction evidence="1">
        <text>ATP + protein L-histidine = ADP + protein N-phospho-L-histidine.</text>
        <dbReference type="EC" id="2.7.13.3"/>
    </reaction>
</comment>
<evidence type="ECO:0000256" key="12">
    <source>
        <dbReference type="PROSITE-ProRule" id="PRU00169"/>
    </source>
</evidence>
<keyword evidence="7" id="KW-0547">Nucleotide-binding</keyword>
<dbReference type="Pfam" id="PF02518">
    <property type="entry name" value="HATPase_c"/>
    <property type="match status" value="1"/>
</dbReference>
<dbReference type="Pfam" id="PF13426">
    <property type="entry name" value="PAS_9"/>
    <property type="match status" value="2"/>
</dbReference>